<dbReference type="GO" id="GO:0046872">
    <property type="term" value="F:metal ion binding"/>
    <property type="evidence" value="ECO:0007669"/>
    <property type="project" value="UniProtKB-KW"/>
</dbReference>
<dbReference type="Gene3D" id="3.40.30.10">
    <property type="entry name" value="Glutaredoxin"/>
    <property type="match status" value="1"/>
</dbReference>
<keyword evidence="2" id="KW-0001">2Fe-2S</keyword>
<sequence length="294" mass="32616">MSHQQQNRTNPTKTGPTTVPSQIATGLYHITVVQSGTARSQTHTQQLNMSVMLRRLYTLPRATPLRTTTASAAIFSTPIKRHHHIQGVHRDTATNNANAKFAFNAEYQTKVDETIAKYPSNYKKAAIMPLLDLGQRQLGYCSIGVMNEVARILEVPPMRVYEVASFYTMFQRQPVGKVHIGVCTNLPCMLRGGYDVYNAAKGFIKDNNDDGFYSIEEVECSGACANGPVAEINNLYYEDLEPQSMVNVLKEVRAGTAKPGPVDNKRVSCEPYGEKTSLFGKEAFDVKTVTRTDI</sequence>
<feature type="region of interest" description="Disordered" evidence="7">
    <location>
        <begin position="1"/>
        <end position="21"/>
    </location>
</feature>
<evidence type="ECO:0000256" key="1">
    <source>
        <dbReference type="ARBA" id="ARBA00010643"/>
    </source>
</evidence>
<dbReference type="CDD" id="cd03064">
    <property type="entry name" value="TRX_Fd_NuoE"/>
    <property type="match status" value="1"/>
</dbReference>
<dbReference type="PANTHER" id="PTHR10371">
    <property type="entry name" value="NADH DEHYDROGENASE UBIQUINONE FLAVOPROTEIN 2, MITOCHONDRIAL"/>
    <property type="match status" value="1"/>
</dbReference>
<dbReference type="InterPro" id="IPR041921">
    <property type="entry name" value="NuoE_N"/>
</dbReference>
<reference evidence="8" key="1">
    <citation type="journal article" date="2014" name="Genome Announc.">
        <title>Genome sequence of the yeast Cyberlindnera fabianii (Hansenula fabianii).</title>
        <authorList>
            <person name="Freel K.C."/>
            <person name="Sarilar V."/>
            <person name="Neuveglise C."/>
            <person name="Devillers H."/>
            <person name="Friedrich A."/>
            <person name="Schacherer J."/>
        </authorList>
    </citation>
    <scope>NUCLEOTIDE SEQUENCE</scope>
    <source>
        <strain evidence="8">YJS4271</strain>
    </source>
</reference>
<evidence type="ECO:0000256" key="4">
    <source>
        <dbReference type="ARBA" id="ARBA00023004"/>
    </source>
</evidence>
<evidence type="ECO:0000256" key="2">
    <source>
        <dbReference type="ARBA" id="ARBA00022714"/>
    </source>
</evidence>
<evidence type="ECO:0000256" key="7">
    <source>
        <dbReference type="SAM" id="MobiDB-lite"/>
    </source>
</evidence>
<proteinExistence type="inferred from homology"/>
<protein>
    <submittedName>
        <fullName evidence="8">CYFA0S10e02608g1_1</fullName>
    </submittedName>
</protein>
<dbReference type="InterPro" id="IPR042128">
    <property type="entry name" value="NuoE_dom"/>
</dbReference>
<dbReference type="PhylomeDB" id="A0A061AZZ7"/>
<dbReference type="Gene3D" id="1.10.10.1590">
    <property type="entry name" value="NADH-quinone oxidoreductase subunit E"/>
    <property type="match status" value="1"/>
</dbReference>
<dbReference type="InterPro" id="IPR036249">
    <property type="entry name" value="Thioredoxin-like_sf"/>
</dbReference>
<comment type="cofactor">
    <cofactor evidence="6">
        <name>[2Fe-2S] cluster</name>
        <dbReference type="ChEBI" id="CHEBI:190135"/>
    </cofactor>
</comment>
<dbReference type="PANTHER" id="PTHR10371:SF3">
    <property type="entry name" value="NADH DEHYDROGENASE [UBIQUINONE] FLAVOPROTEIN 2, MITOCHONDRIAL"/>
    <property type="match status" value="1"/>
</dbReference>
<name>A0A061AZZ7_CYBFA</name>
<evidence type="ECO:0000256" key="5">
    <source>
        <dbReference type="ARBA" id="ARBA00023014"/>
    </source>
</evidence>
<dbReference type="OrthoDB" id="10254187at2759"/>
<evidence type="ECO:0000256" key="6">
    <source>
        <dbReference type="ARBA" id="ARBA00034078"/>
    </source>
</evidence>
<keyword evidence="3" id="KW-0479">Metal-binding</keyword>
<gene>
    <name evidence="8" type="ORF">CYFA0S_10e02608g</name>
</gene>
<keyword evidence="4" id="KW-0408">Iron</keyword>
<evidence type="ECO:0000313" key="8">
    <source>
        <dbReference type="EMBL" id="CDR42814.1"/>
    </source>
</evidence>
<organism evidence="8">
    <name type="scientific">Cyberlindnera fabianii</name>
    <name type="common">Yeast</name>
    <name type="synonym">Hansenula fabianii</name>
    <dbReference type="NCBI Taxonomy" id="36022"/>
    <lineage>
        <taxon>Eukaryota</taxon>
        <taxon>Fungi</taxon>
        <taxon>Dikarya</taxon>
        <taxon>Ascomycota</taxon>
        <taxon>Saccharomycotina</taxon>
        <taxon>Saccharomycetes</taxon>
        <taxon>Phaffomycetales</taxon>
        <taxon>Phaffomycetaceae</taxon>
        <taxon>Cyberlindnera</taxon>
    </lineage>
</organism>
<evidence type="ECO:0000256" key="3">
    <source>
        <dbReference type="ARBA" id="ARBA00022723"/>
    </source>
</evidence>
<dbReference type="Pfam" id="PF01257">
    <property type="entry name" value="2Fe-2S_thioredx"/>
    <property type="match status" value="1"/>
</dbReference>
<dbReference type="AlphaFoldDB" id="A0A061AZZ7"/>
<dbReference type="FunFam" id="1.10.10.1590:FF:000001">
    <property type="entry name" value="NADH-quinone oxidoreductase subunit E"/>
    <property type="match status" value="1"/>
</dbReference>
<dbReference type="EMBL" id="LK052895">
    <property type="protein sequence ID" value="CDR42814.1"/>
    <property type="molecule type" value="Genomic_DNA"/>
</dbReference>
<accession>A0A061AZZ7</accession>
<dbReference type="SUPFAM" id="SSF52833">
    <property type="entry name" value="Thioredoxin-like"/>
    <property type="match status" value="1"/>
</dbReference>
<dbReference type="GO" id="GO:0051537">
    <property type="term" value="F:2 iron, 2 sulfur cluster binding"/>
    <property type="evidence" value="ECO:0007669"/>
    <property type="project" value="UniProtKB-KW"/>
</dbReference>
<comment type="similarity">
    <text evidence="1">Belongs to the complex I 24 kDa subunit family.</text>
</comment>
<dbReference type="VEuPathDB" id="FungiDB:BON22_3148"/>
<keyword evidence="5" id="KW-0411">Iron-sulfur</keyword>